<dbReference type="CDD" id="cd03032">
    <property type="entry name" value="ArsC_Spx"/>
    <property type="match status" value="1"/>
</dbReference>
<evidence type="ECO:0000256" key="1">
    <source>
        <dbReference type="ARBA" id="ARBA00023157"/>
    </source>
</evidence>
<dbReference type="AlphaFoldDB" id="A0A081BGH6"/>
<evidence type="ECO:0000313" key="4">
    <source>
        <dbReference type="EMBL" id="GAK47144.1"/>
    </source>
</evidence>
<dbReference type="InterPro" id="IPR036249">
    <property type="entry name" value="Thioredoxin-like_sf"/>
</dbReference>
<dbReference type="InterPro" id="IPR006504">
    <property type="entry name" value="Tscrpt_reg_Spx/MgsR"/>
</dbReference>
<gene>
    <name evidence="4" type="ORF">LOSG293_020820</name>
</gene>
<dbReference type="RefSeq" id="WP_034526050.1">
    <property type="nucleotide sequence ID" value="NZ_BBJM01000002.1"/>
</dbReference>
<dbReference type="PANTHER" id="PTHR30041:SF7">
    <property type="entry name" value="GLOBAL TRANSCRIPTIONAL REGULATOR SPX"/>
    <property type="match status" value="1"/>
</dbReference>
<evidence type="ECO:0000256" key="3">
    <source>
        <dbReference type="PROSITE-ProRule" id="PRU01282"/>
    </source>
</evidence>
<organism evidence="4 5">
    <name type="scientific">Secundilactobacillus oryzae JCM 18671</name>
    <dbReference type="NCBI Taxonomy" id="1291743"/>
    <lineage>
        <taxon>Bacteria</taxon>
        <taxon>Bacillati</taxon>
        <taxon>Bacillota</taxon>
        <taxon>Bacilli</taxon>
        <taxon>Lactobacillales</taxon>
        <taxon>Lactobacillaceae</taxon>
        <taxon>Secundilactobacillus</taxon>
    </lineage>
</organism>
<evidence type="ECO:0000256" key="2">
    <source>
        <dbReference type="ARBA" id="ARBA00023284"/>
    </source>
</evidence>
<dbReference type="SUPFAM" id="SSF52833">
    <property type="entry name" value="Thioredoxin-like"/>
    <property type="match status" value="1"/>
</dbReference>
<evidence type="ECO:0000313" key="5">
    <source>
        <dbReference type="Proteomes" id="UP000028700"/>
    </source>
</evidence>
<dbReference type="Gene3D" id="3.40.30.10">
    <property type="entry name" value="Glutaredoxin"/>
    <property type="match status" value="1"/>
</dbReference>
<dbReference type="PROSITE" id="PS51353">
    <property type="entry name" value="ARSC"/>
    <property type="match status" value="1"/>
</dbReference>
<proteinExistence type="inferred from homology"/>
<dbReference type="STRING" id="1291743.LOSG293_020820"/>
<name>A0A081BGH6_9LACO</name>
<keyword evidence="5" id="KW-1185">Reference proteome</keyword>
<evidence type="ECO:0008006" key="6">
    <source>
        <dbReference type="Google" id="ProtNLM"/>
    </source>
</evidence>
<dbReference type="Proteomes" id="UP000028700">
    <property type="component" value="Unassembled WGS sequence"/>
</dbReference>
<dbReference type="OrthoDB" id="9794155at2"/>
<dbReference type="InterPro" id="IPR006660">
    <property type="entry name" value="Arsenate_reductase-like"/>
</dbReference>
<reference evidence="4" key="1">
    <citation type="journal article" date="2014" name="Genome Announc.">
        <title>Draft Genome Sequence of Lactobacillus oryzae Strain SG293T.</title>
        <authorList>
            <person name="Tanizawa Y."/>
            <person name="Fujisawa T."/>
            <person name="Mochizuki T."/>
            <person name="Kaminuma E."/>
            <person name="Nakamura Y."/>
            <person name="Tohno M."/>
        </authorList>
    </citation>
    <scope>NUCLEOTIDE SEQUENCE [LARGE SCALE GENOMIC DNA]</scope>
    <source>
        <strain evidence="4">SG293</strain>
    </source>
</reference>
<comment type="similarity">
    <text evidence="3">Belongs to the ArsC family.</text>
</comment>
<dbReference type="NCBIfam" id="TIGR01617">
    <property type="entry name" value="arsC_related"/>
    <property type="match status" value="1"/>
</dbReference>
<keyword evidence="2" id="KW-0676">Redox-active center</keyword>
<sequence>MLKFYYNANTPSKRKAIKWLDEQEIEYEVRNINFKPLDEEEITHIMHLSTEGTDQIVSKRSKVMKQLNVALSKLSFNGLVKLIKENQGILKSPILIDDDKLMTGFDSEQAGMFIPPKKRRLEMRSLLSRLIVNDPLLN</sequence>
<accession>A0A081BGH6</accession>
<comment type="caution">
    <text evidence="4">The sequence shown here is derived from an EMBL/GenBank/DDBJ whole genome shotgun (WGS) entry which is preliminary data.</text>
</comment>
<dbReference type="PANTHER" id="PTHR30041">
    <property type="entry name" value="ARSENATE REDUCTASE"/>
    <property type="match status" value="1"/>
</dbReference>
<dbReference type="eggNOG" id="COG1393">
    <property type="taxonomic scope" value="Bacteria"/>
</dbReference>
<dbReference type="Pfam" id="PF03960">
    <property type="entry name" value="ArsC"/>
    <property type="match status" value="1"/>
</dbReference>
<keyword evidence="1" id="KW-1015">Disulfide bond</keyword>
<dbReference type="EMBL" id="BBJM01000002">
    <property type="protein sequence ID" value="GAK47144.1"/>
    <property type="molecule type" value="Genomic_DNA"/>
</dbReference>
<protein>
    <recommendedName>
        <fullName evidence="6">Arsenate reductase</fullName>
    </recommendedName>
</protein>